<dbReference type="InterPro" id="IPR011707">
    <property type="entry name" value="Cu-oxidase-like_N"/>
</dbReference>
<evidence type="ECO:0000256" key="1">
    <source>
        <dbReference type="ARBA" id="ARBA00010609"/>
    </source>
</evidence>
<accession>A0A1Y2DJ81</accession>
<feature type="compositionally biased region" description="Polar residues" evidence="3">
    <location>
        <begin position="419"/>
        <end position="432"/>
    </location>
</feature>
<dbReference type="InterPro" id="IPR045087">
    <property type="entry name" value="Cu-oxidase_fam"/>
</dbReference>
<keyword evidence="2" id="KW-0186">Copper</keyword>
<dbReference type="Gene3D" id="2.60.40.420">
    <property type="entry name" value="Cupredoxins - blue copper proteins"/>
    <property type="match status" value="4"/>
</dbReference>
<dbReference type="GeneID" id="63781007"/>
<evidence type="ECO:0000259" key="5">
    <source>
        <dbReference type="Pfam" id="PF07732"/>
    </source>
</evidence>
<keyword evidence="7" id="KW-1185">Reference proteome</keyword>
<dbReference type="EMBL" id="MCFJ01000014">
    <property type="protein sequence ID" value="ORY59204.1"/>
    <property type="molecule type" value="Genomic_DNA"/>
</dbReference>
<dbReference type="SUPFAM" id="SSF49503">
    <property type="entry name" value="Cupredoxins"/>
    <property type="match status" value="3"/>
</dbReference>
<reference evidence="6 7" key="1">
    <citation type="submission" date="2016-07" db="EMBL/GenBank/DDBJ databases">
        <title>Pervasive Adenine N6-methylation of Active Genes in Fungi.</title>
        <authorList>
            <consortium name="DOE Joint Genome Institute"/>
            <person name="Mondo S.J."/>
            <person name="Dannebaum R.O."/>
            <person name="Kuo R.C."/>
            <person name="Labutti K."/>
            <person name="Haridas S."/>
            <person name="Kuo A."/>
            <person name="Salamov A."/>
            <person name="Ahrendt S.R."/>
            <person name="Lipzen A."/>
            <person name="Sullivan W."/>
            <person name="Andreopoulos W.B."/>
            <person name="Clum A."/>
            <person name="Lindquist E."/>
            <person name="Daum C."/>
            <person name="Ramamoorthy G.K."/>
            <person name="Gryganskyi A."/>
            <person name="Culley D."/>
            <person name="Magnuson J.K."/>
            <person name="James T.Y."/>
            <person name="O'Malley M.A."/>
            <person name="Stajich J.E."/>
            <person name="Spatafora J.W."/>
            <person name="Visel A."/>
            <person name="Grigoriev I.V."/>
        </authorList>
    </citation>
    <scope>NUCLEOTIDE SEQUENCE [LARGE SCALE GENOMIC DNA]</scope>
    <source>
        <strain evidence="6 7">CBS 129021</strain>
    </source>
</reference>
<dbReference type="OrthoDB" id="262547at2759"/>
<dbReference type="GO" id="GO:0016491">
    <property type="term" value="F:oxidoreductase activity"/>
    <property type="evidence" value="ECO:0007669"/>
    <property type="project" value="InterPro"/>
</dbReference>
<evidence type="ECO:0000259" key="4">
    <source>
        <dbReference type="Pfam" id="PF07731"/>
    </source>
</evidence>
<feature type="domain" description="Plastocyanin-like" evidence="4">
    <location>
        <begin position="333"/>
        <end position="361"/>
    </location>
</feature>
<comment type="similarity">
    <text evidence="1">Belongs to the multicopper oxidase family.</text>
</comment>
<protein>
    <submittedName>
        <fullName evidence="6">Cupredoxin</fullName>
    </submittedName>
</protein>
<dbReference type="AlphaFoldDB" id="A0A1Y2DJ81"/>
<dbReference type="InterPro" id="IPR008972">
    <property type="entry name" value="Cupredoxin"/>
</dbReference>
<organism evidence="6 7">
    <name type="scientific">Pseudomassariella vexata</name>
    <dbReference type="NCBI Taxonomy" id="1141098"/>
    <lineage>
        <taxon>Eukaryota</taxon>
        <taxon>Fungi</taxon>
        <taxon>Dikarya</taxon>
        <taxon>Ascomycota</taxon>
        <taxon>Pezizomycotina</taxon>
        <taxon>Sordariomycetes</taxon>
        <taxon>Xylariomycetidae</taxon>
        <taxon>Amphisphaeriales</taxon>
        <taxon>Pseudomassariaceae</taxon>
        <taxon>Pseudomassariella</taxon>
    </lineage>
</organism>
<evidence type="ECO:0000256" key="2">
    <source>
        <dbReference type="ARBA" id="ARBA00023008"/>
    </source>
</evidence>
<gene>
    <name evidence="6" type="ORF">BCR38DRAFT_498972</name>
</gene>
<dbReference type="InterPro" id="IPR011706">
    <property type="entry name" value="Cu-oxidase_C"/>
</dbReference>
<feature type="region of interest" description="Disordered" evidence="3">
    <location>
        <begin position="404"/>
        <end position="432"/>
    </location>
</feature>
<comment type="caution">
    <text evidence="6">The sequence shown here is derived from an EMBL/GenBank/DDBJ whole genome shotgun (WGS) entry which is preliminary data.</text>
</comment>
<evidence type="ECO:0000256" key="3">
    <source>
        <dbReference type="SAM" id="MobiDB-lite"/>
    </source>
</evidence>
<dbReference type="PANTHER" id="PTHR48267:SF1">
    <property type="entry name" value="BILIRUBIN OXIDASE"/>
    <property type="match status" value="1"/>
</dbReference>
<dbReference type="RefSeq" id="XP_040711898.1">
    <property type="nucleotide sequence ID" value="XM_040864795.1"/>
</dbReference>
<dbReference type="Pfam" id="PF07732">
    <property type="entry name" value="Cu-oxidase_3"/>
    <property type="match status" value="1"/>
</dbReference>
<dbReference type="PANTHER" id="PTHR48267">
    <property type="entry name" value="CUPREDOXIN SUPERFAMILY PROTEIN"/>
    <property type="match status" value="1"/>
</dbReference>
<evidence type="ECO:0000313" key="7">
    <source>
        <dbReference type="Proteomes" id="UP000193689"/>
    </source>
</evidence>
<dbReference type="STRING" id="1141098.A0A1Y2DJ81"/>
<dbReference type="InParanoid" id="A0A1Y2DJ81"/>
<evidence type="ECO:0000313" key="6">
    <source>
        <dbReference type="EMBL" id="ORY59204.1"/>
    </source>
</evidence>
<dbReference type="GO" id="GO:0005507">
    <property type="term" value="F:copper ion binding"/>
    <property type="evidence" value="ECO:0007669"/>
    <property type="project" value="InterPro"/>
</dbReference>
<feature type="domain" description="Plastocyanin-like" evidence="5">
    <location>
        <begin position="8"/>
        <end position="116"/>
    </location>
</feature>
<dbReference type="Pfam" id="PF07731">
    <property type="entry name" value="Cu-oxidase_2"/>
    <property type="match status" value="1"/>
</dbReference>
<sequence>MPRYYTDQVCPDRRPATIVVYDGISTGPIFKMEKGTESVVCFINKAKMNNSVHLHGSYSRAPFDGWAEDTTKPGEYKDCYYPNNQTERMLWYHDHAIDHTPENAYFGQAGVYLLHDVAEDSLSLPSGPYDIPLVLSAKQYNNDGTLYSPAATSLYGDIIHVNSQPWPYFKAEPPKYRFRLLDASISRSFLLYFESTRNLKSGRSRPQKVQELYISMAERYEIGFDFSKYKGKNVTLRNTRGFAFDTDYLHTNKMMRFVVSGNIVQDRSDMPNALRTIPYPPDMGVVDHHFKFEMTGGRWMMNGVMFSDVKNRVLAKPARGRVEVWELENSTYHAPWVGVYMFHCHNLIHEDHKMMATFNVSYIADLGYDETHYIDPMEPRWRAKPQISADFTDDAITKRIQFLASSNPTKTTRDEDTKTSMATSQLPTATEN</sequence>
<dbReference type="Proteomes" id="UP000193689">
    <property type="component" value="Unassembled WGS sequence"/>
</dbReference>
<name>A0A1Y2DJ81_9PEZI</name>
<proteinExistence type="inferred from homology"/>